<evidence type="ECO:0000313" key="13">
    <source>
        <dbReference type="EMBL" id="KAK9209958.1"/>
    </source>
</evidence>
<keyword evidence="3" id="KW-0732">Signal</keyword>
<feature type="domain" description="Inhibitor I9" evidence="11">
    <location>
        <begin position="136"/>
        <end position="220"/>
    </location>
</feature>
<reference evidence="13 14" key="1">
    <citation type="submission" date="2024-05" db="EMBL/GenBank/DDBJ databases">
        <title>Haplotype-resolved chromosome-level genome assembly of Huyou (Citrus changshanensis).</title>
        <authorList>
            <person name="Miao C."/>
            <person name="Chen W."/>
            <person name="Wu Y."/>
            <person name="Wang L."/>
            <person name="Zhao S."/>
            <person name="Grierson D."/>
            <person name="Xu C."/>
            <person name="Chen K."/>
        </authorList>
    </citation>
    <scope>NUCLEOTIDE SEQUENCE [LARGE SCALE GENOMIC DNA]</scope>
    <source>
        <strain evidence="13">01-14</strain>
        <tissue evidence="13">Leaf</tissue>
    </source>
</reference>
<dbReference type="FunFam" id="3.30.70.80:FF:000002">
    <property type="entry name" value="Subtilisin-like protease SBT5.3"/>
    <property type="match status" value="2"/>
</dbReference>
<feature type="active site" description="Charge relay system" evidence="8">
    <location>
        <position position="333"/>
    </location>
</feature>
<feature type="active site" description="Charge relay system" evidence="8">
    <location>
        <position position="667"/>
    </location>
</feature>
<protein>
    <submittedName>
        <fullName evidence="13">Uncharacterized protein</fullName>
    </submittedName>
</protein>
<evidence type="ECO:0000313" key="14">
    <source>
        <dbReference type="Proteomes" id="UP001428341"/>
    </source>
</evidence>
<feature type="domain" description="Inhibitor I9" evidence="11">
    <location>
        <begin position="882"/>
        <end position="966"/>
    </location>
</feature>
<dbReference type="CDD" id="cd04852">
    <property type="entry name" value="Peptidases_S8_3"/>
    <property type="match status" value="2"/>
</dbReference>
<feature type="active site" description="Charge relay system" evidence="7 8">
    <location>
        <position position="1079"/>
    </location>
</feature>
<feature type="domain" description="Subtilisin-like protease fibronectin type-III" evidence="12">
    <location>
        <begin position="1531"/>
        <end position="1627"/>
    </location>
</feature>
<evidence type="ECO:0000259" key="9">
    <source>
        <dbReference type="Pfam" id="PF00082"/>
    </source>
</evidence>
<dbReference type="Gene3D" id="3.40.50.200">
    <property type="entry name" value="Peptidase S8/S53 domain"/>
    <property type="match status" value="2"/>
</dbReference>
<dbReference type="InterPro" id="IPR041469">
    <property type="entry name" value="Subtilisin-like_FN3"/>
</dbReference>
<evidence type="ECO:0000256" key="2">
    <source>
        <dbReference type="ARBA" id="ARBA00022670"/>
    </source>
</evidence>
<keyword evidence="6" id="KW-0325">Glycoprotein</keyword>
<dbReference type="SUPFAM" id="SSF52743">
    <property type="entry name" value="Subtilisin-like"/>
    <property type="match status" value="2"/>
</dbReference>
<dbReference type="Pfam" id="PF02225">
    <property type="entry name" value="PA"/>
    <property type="match status" value="2"/>
</dbReference>
<dbReference type="Gene3D" id="2.60.40.2310">
    <property type="match status" value="2"/>
</dbReference>
<feature type="domain" description="PA" evidence="10">
    <location>
        <begin position="1258"/>
        <end position="1331"/>
    </location>
</feature>
<keyword evidence="5 8" id="KW-0720">Serine protease</keyword>
<dbReference type="InterPro" id="IPR037045">
    <property type="entry name" value="S8pro/Inhibitor_I9_sf"/>
</dbReference>
<keyword evidence="14" id="KW-1185">Reference proteome</keyword>
<evidence type="ECO:0000256" key="1">
    <source>
        <dbReference type="ARBA" id="ARBA00011073"/>
    </source>
</evidence>
<dbReference type="EMBL" id="JBCGBO010000004">
    <property type="protein sequence ID" value="KAK9209958.1"/>
    <property type="molecule type" value="Genomic_DNA"/>
</dbReference>
<dbReference type="Pfam" id="PF00082">
    <property type="entry name" value="Peptidase_S8"/>
    <property type="match status" value="2"/>
</dbReference>
<feature type="domain" description="Subtilisin-like protease fibronectin type-III" evidence="12">
    <location>
        <begin position="782"/>
        <end position="880"/>
    </location>
</feature>
<proteinExistence type="inferred from homology"/>
<evidence type="ECO:0000259" key="10">
    <source>
        <dbReference type="Pfam" id="PF02225"/>
    </source>
</evidence>
<dbReference type="GO" id="GO:0006508">
    <property type="term" value="P:proteolysis"/>
    <property type="evidence" value="ECO:0007669"/>
    <property type="project" value="UniProtKB-KW"/>
</dbReference>
<comment type="similarity">
    <text evidence="1 8">Belongs to the peptidase S8 family.</text>
</comment>
<feature type="active site" description="Charge relay system" evidence="8">
    <location>
        <position position="257"/>
    </location>
</feature>
<dbReference type="InterPro" id="IPR000209">
    <property type="entry name" value="Peptidase_S8/S53_dom"/>
</dbReference>
<dbReference type="PROSITE" id="PS51892">
    <property type="entry name" value="SUBTILASE"/>
    <property type="match status" value="2"/>
</dbReference>
<feature type="domain" description="Peptidase S8/S53" evidence="9">
    <location>
        <begin position="994"/>
        <end position="1477"/>
    </location>
</feature>
<dbReference type="InterPro" id="IPR034197">
    <property type="entry name" value="Peptidases_S8_3"/>
</dbReference>
<dbReference type="FunFam" id="3.40.50.200:FF:000006">
    <property type="entry name" value="Subtilisin-like protease SBT1.5"/>
    <property type="match status" value="2"/>
</dbReference>
<keyword evidence="4 8" id="KW-0378">Hydrolase</keyword>
<dbReference type="Proteomes" id="UP001428341">
    <property type="component" value="Unassembled WGS sequence"/>
</dbReference>
<evidence type="ECO:0000256" key="7">
    <source>
        <dbReference type="PIRSR" id="PIRSR615500-1"/>
    </source>
</evidence>
<keyword evidence="2 8" id="KW-0645">Protease</keyword>
<dbReference type="InterPro" id="IPR023828">
    <property type="entry name" value="Peptidase_S8_Ser-AS"/>
</dbReference>
<dbReference type="GO" id="GO:0004252">
    <property type="term" value="F:serine-type endopeptidase activity"/>
    <property type="evidence" value="ECO:0007669"/>
    <property type="project" value="UniProtKB-UniRule"/>
</dbReference>
<dbReference type="Gene3D" id="3.50.30.30">
    <property type="match status" value="2"/>
</dbReference>
<dbReference type="FunFam" id="2.60.40.2310:FF:000001">
    <property type="entry name" value="Subtilisin-like protease SBT1.5"/>
    <property type="match status" value="1"/>
</dbReference>
<feature type="domain" description="Peptidase S8/S53" evidence="9">
    <location>
        <begin position="248"/>
        <end position="727"/>
    </location>
</feature>
<feature type="active site" description="Charge relay system" evidence="7 8">
    <location>
        <position position="1003"/>
    </location>
</feature>
<dbReference type="InterPro" id="IPR045051">
    <property type="entry name" value="SBT"/>
</dbReference>
<evidence type="ECO:0000256" key="3">
    <source>
        <dbReference type="ARBA" id="ARBA00022729"/>
    </source>
</evidence>
<dbReference type="InterPro" id="IPR010259">
    <property type="entry name" value="S8pro/Inhibitor_I9"/>
</dbReference>
<feature type="active site" description="Charge relay system" evidence="7 8">
    <location>
        <position position="1417"/>
    </location>
</feature>
<dbReference type="InterPro" id="IPR003137">
    <property type="entry name" value="PA_domain"/>
</dbReference>
<gene>
    <name evidence="13" type="ORF">WN944_002327</name>
</gene>
<accession>A0AAP0MIY3</accession>
<dbReference type="PANTHER" id="PTHR10795">
    <property type="entry name" value="PROPROTEIN CONVERTASE SUBTILISIN/KEXIN"/>
    <property type="match status" value="1"/>
</dbReference>
<dbReference type="InterPro" id="IPR015500">
    <property type="entry name" value="Peptidase_S8_subtilisin-rel"/>
</dbReference>
<sequence length="1630" mass="176654">MLLKWNVRMEANLNSMEVNAKSCTHEGKDLQDGTMYRQLIRNLIYITLTRLDISYTIGVMSRYMQNPKKPHLEVVRRILGYVKSTINYSLLCKECENCKLTGYYDVEYTKDHNTRRSTIGLQLLLLKRQAFILIPYVVYLGSHSHGSNPTSHDINRARIKHHEFLGSFLGSVDEAAGLIFHSYGRYINGFGAVLEEEHAKQIARHPEVVSVFLEEGIDLHTTRSWEFLGLEKDNQIPPDSAWNKARFGEDVIIGNLDSGVWPESQSFTDEGMGPIPDRWQGTCQNDTNKAITCNRKLIGIRYMSEGLIESCRAINSSFLVPENLTTSIDHNGHGTHTLSTAGGSFVSNVSLYGMGYGTAKGGSPKARLAAYKVCWKPNGANLCNAADIIAGFDVAIHDGVDIISASLGSKPKEHFESSVAVGSFHAMMHGILVVASAGNSGPAEKTVDNVPPWVLTVGASTTDREFSSYVTLGNKMGASIAEKGSLTQDFYPLIAGEAAKVANVSNEDATQCKNGTIDPEKVKGKILICYDAKIGDAKGQRAAQAGAVGMILANSREDQNISLNMVHFLPTAYVNYKDGQSVYAYIYNTENPVASMTNSITEFNKIWSRMTSFFSARGPNLIDPAILKPDVIAPGVDIIAAFTNEYGPSHEEFDPRRVPYNVMSGTSMACPHVAGIAGLVKTLHPDWSPAAIKSAIMTTATTEDSSKHPILDQVTGQKATPFAYGAGHVNPNSALDPGLVYDLGPGDYLAYLCGLGYNQSIIDLFTQPKEPFKCPGPFSIADFNYPSIAVPNLVNGSMTVSRRLKNVGTPTCTYKAQITEIVGVSAVVEPITLNFTKYGEELTFKITFSVKGNDKPVATDYVFGELVWSDGFHNVKSTIAPYVVYLGSHSHGSNPTSDDIDRARIRHHEFLGSFLGSVEEAESSIFHSYGRFINGFGAVLEEEHAKQLENHPGVVSVFPDEGAKLHTTRSWDFLGLEKDNFIPPDSAWKKARFGEDVIIANVDSGVWPESKSFADDGMGPIPSKWKGICQNDNYKGVSCNKKLIGIRYINQGTIEELRAKNPDAVIPQNLTTGRDEEGHGTHTLATAGGNFVPNVSVYGSGYGTAKGGSPKARVAAYKVCWKPNENDSCASADILSAYDLAIHDGVDVISASLGSIAREHLKNTIAIGSFHAMMNGIVSVAAAGNSGPDDGSVENVAPWILTVGASTTDREFTSYVTLGNKMVIKGASVSQKGLLNDLDSYPLIGGADARIANVSEIDASECKKGSIDPAKVQGKILICYGARYGDEKGQWAAQAGAVGMILVSSKESGNKVLNMVHHLPTAHLNYTDGESVYAYINSTQNPTASMTNSKTEFNTRPSRMMAFFTSRGPNMIDPAIFKPDVTAPGVDIIAAFTEASGPSPDETDKRRIPYIMMSGTSMSCPHVAGIVGLVKTLHPDWSPAAIKSAIMTTARAEDSSNRPILDQNTGEKATPFAYGAGHVNPNSALDPGLVYDLTFEDYLGYICDRGYNQSTIDLFTAPKKFTCPKSFNLADFNYPSIAVPKLNGTITFTRKVKNVGAANSTYKARTSEITGVSTIVEPSILNFTKYGEEKTFKVAFSVKGDDKPTDYGFGELVWSDGFHDVRSPIAVKLH</sequence>
<dbReference type="Pfam" id="PF17766">
    <property type="entry name" value="fn3_6"/>
    <property type="match status" value="2"/>
</dbReference>
<name>A0AAP0MIY3_9ROSI</name>
<dbReference type="FunFam" id="3.50.30.30:FF:000005">
    <property type="entry name" value="subtilisin-like protease SBT1.5"/>
    <property type="match status" value="2"/>
</dbReference>
<organism evidence="13 14">
    <name type="scientific">Citrus x changshan-huyou</name>
    <dbReference type="NCBI Taxonomy" id="2935761"/>
    <lineage>
        <taxon>Eukaryota</taxon>
        <taxon>Viridiplantae</taxon>
        <taxon>Streptophyta</taxon>
        <taxon>Embryophyta</taxon>
        <taxon>Tracheophyta</taxon>
        <taxon>Spermatophyta</taxon>
        <taxon>Magnoliopsida</taxon>
        <taxon>eudicotyledons</taxon>
        <taxon>Gunneridae</taxon>
        <taxon>Pentapetalae</taxon>
        <taxon>rosids</taxon>
        <taxon>malvids</taxon>
        <taxon>Sapindales</taxon>
        <taxon>Rutaceae</taxon>
        <taxon>Aurantioideae</taxon>
        <taxon>Citrus</taxon>
    </lineage>
</organism>
<dbReference type="Gene3D" id="3.30.70.80">
    <property type="entry name" value="Peptidase S8 propeptide/proteinase inhibitor I9"/>
    <property type="match status" value="1"/>
</dbReference>
<dbReference type="Pfam" id="PF05922">
    <property type="entry name" value="Inhibitor_I9"/>
    <property type="match status" value="2"/>
</dbReference>
<evidence type="ECO:0000259" key="11">
    <source>
        <dbReference type="Pfam" id="PF05922"/>
    </source>
</evidence>
<dbReference type="PROSITE" id="PS00138">
    <property type="entry name" value="SUBTILASE_SER"/>
    <property type="match status" value="2"/>
</dbReference>
<evidence type="ECO:0000259" key="12">
    <source>
        <dbReference type="Pfam" id="PF17766"/>
    </source>
</evidence>
<feature type="domain" description="PA" evidence="10">
    <location>
        <begin position="504"/>
        <end position="581"/>
    </location>
</feature>
<evidence type="ECO:0000256" key="6">
    <source>
        <dbReference type="ARBA" id="ARBA00023180"/>
    </source>
</evidence>
<comment type="caution">
    <text evidence="13">The sequence shown here is derived from an EMBL/GenBank/DDBJ whole genome shotgun (WGS) entry which is preliminary data.</text>
</comment>
<dbReference type="InterPro" id="IPR036852">
    <property type="entry name" value="Peptidase_S8/S53_dom_sf"/>
</dbReference>
<dbReference type="CDD" id="cd02120">
    <property type="entry name" value="PA_subtilisin_like"/>
    <property type="match status" value="2"/>
</dbReference>
<dbReference type="PRINTS" id="PR00723">
    <property type="entry name" value="SUBTILISIN"/>
</dbReference>
<evidence type="ECO:0000256" key="5">
    <source>
        <dbReference type="ARBA" id="ARBA00022825"/>
    </source>
</evidence>
<evidence type="ECO:0000256" key="8">
    <source>
        <dbReference type="PROSITE-ProRule" id="PRU01240"/>
    </source>
</evidence>
<evidence type="ECO:0000256" key="4">
    <source>
        <dbReference type="ARBA" id="ARBA00022801"/>
    </source>
</evidence>